<evidence type="ECO:0000256" key="2">
    <source>
        <dbReference type="ARBA" id="ARBA00023125"/>
    </source>
</evidence>
<evidence type="ECO:0000256" key="1">
    <source>
        <dbReference type="ARBA" id="ARBA00023015"/>
    </source>
</evidence>
<dbReference type="GeneID" id="116193913"/>
<feature type="domain" description="NAC" evidence="5">
    <location>
        <begin position="5"/>
        <end position="169"/>
    </location>
</feature>
<name>A0A6P8C7T2_PUNGR</name>
<reference evidence="7" key="2">
    <citation type="submission" date="2025-08" db="UniProtKB">
        <authorList>
            <consortium name="RefSeq"/>
        </authorList>
    </citation>
    <scope>IDENTIFICATION</scope>
    <source>
        <tissue evidence="7">Leaf</tissue>
    </source>
</reference>
<organism evidence="6 7">
    <name type="scientific">Punica granatum</name>
    <name type="common">Pomegranate</name>
    <dbReference type="NCBI Taxonomy" id="22663"/>
    <lineage>
        <taxon>Eukaryota</taxon>
        <taxon>Viridiplantae</taxon>
        <taxon>Streptophyta</taxon>
        <taxon>Embryophyta</taxon>
        <taxon>Tracheophyta</taxon>
        <taxon>Spermatophyta</taxon>
        <taxon>Magnoliopsida</taxon>
        <taxon>eudicotyledons</taxon>
        <taxon>Gunneridae</taxon>
        <taxon>Pentapetalae</taxon>
        <taxon>rosids</taxon>
        <taxon>malvids</taxon>
        <taxon>Myrtales</taxon>
        <taxon>Lythraceae</taxon>
        <taxon>Punica</taxon>
    </lineage>
</organism>
<accession>A0A6P8C7T2</accession>
<dbReference type="Proteomes" id="UP000515151">
    <property type="component" value="Chromosome 2"/>
</dbReference>
<dbReference type="PANTHER" id="PTHR31744">
    <property type="entry name" value="PROTEIN CUP-SHAPED COTYLEDON 2-RELATED"/>
    <property type="match status" value="1"/>
</dbReference>
<keyword evidence="1" id="KW-0805">Transcription regulation</keyword>
<reference evidence="6" key="1">
    <citation type="journal article" date="2020" name="Plant Biotechnol. J.">
        <title>The pomegranate (Punica granatum L.) draft genome dissects genetic divergence between soft- and hard-seeded cultivars.</title>
        <authorList>
            <person name="Luo X."/>
            <person name="Li H."/>
            <person name="Wu Z."/>
            <person name="Yao W."/>
            <person name="Zhao P."/>
            <person name="Cao D."/>
            <person name="Yu H."/>
            <person name="Li K."/>
            <person name="Poudel K."/>
            <person name="Zhao D."/>
            <person name="Zhang F."/>
            <person name="Xia X."/>
            <person name="Chen L."/>
            <person name="Wang Q."/>
            <person name="Jing D."/>
            <person name="Cao S."/>
        </authorList>
    </citation>
    <scope>NUCLEOTIDE SEQUENCE [LARGE SCALE GENOMIC DNA]</scope>
    <source>
        <strain evidence="6">cv. Tunisia</strain>
    </source>
</reference>
<dbReference type="GO" id="GO:0006355">
    <property type="term" value="P:regulation of DNA-templated transcription"/>
    <property type="evidence" value="ECO:0007669"/>
    <property type="project" value="InterPro"/>
</dbReference>
<keyword evidence="4" id="KW-0539">Nucleus</keyword>
<dbReference type="AlphaFoldDB" id="A0A6P8C7T2"/>
<evidence type="ECO:0000313" key="6">
    <source>
        <dbReference type="Proteomes" id="UP000515151"/>
    </source>
</evidence>
<proteinExistence type="predicted"/>
<dbReference type="RefSeq" id="XP_031378514.1">
    <property type="nucleotide sequence ID" value="XM_031522654.1"/>
</dbReference>
<evidence type="ECO:0000259" key="5">
    <source>
        <dbReference type="PROSITE" id="PS51005"/>
    </source>
</evidence>
<keyword evidence="6" id="KW-1185">Reference proteome</keyword>
<sequence>MEIPEISGLNFHPTDDELLTYYLKLRILDYFQDPTLSLTSYTIPDIELYSMHPKELPRQFKRLTKVKSNGREWVFFCLRKEQYRNSSRSERTVPTSATEKCPSLFAACITKASIATNQLLLSEEEIWQSLPKIQRLPHNLSNYDNFIGRAEEDVYIDESGSSLGRYYTGGGDGSTNCYYPSNDETNYYPPYHGIWGSHNY</sequence>
<keyword evidence="3" id="KW-0804">Transcription</keyword>
<keyword evidence="2" id="KW-0238">DNA-binding</keyword>
<dbReference type="InterPro" id="IPR003441">
    <property type="entry name" value="NAC-dom"/>
</dbReference>
<dbReference type="OrthoDB" id="1848022at2759"/>
<evidence type="ECO:0000313" key="7">
    <source>
        <dbReference type="RefSeq" id="XP_031378514.1"/>
    </source>
</evidence>
<dbReference type="Pfam" id="PF02365">
    <property type="entry name" value="NAM"/>
    <property type="match status" value="1"/>
</dbReference>
<protein>
    <submittedName>
        <fullName evidence="7">Protein CUP-SHAPED COTYLEDON 2-like</fullName>
    </submittedName>
</protein>
<dbReference type="GO" id="GO:0003677">
    <property type="term" value="F:DNA binding"/>
    <property type="evidence" value="ECO:0007669"/>
    <property type="project" value="UniProtKB-KW"/>
</dbReference>
<dbReference type="PROSITE" id="PS51005">
    <property type="entry name" value="NAC"/>
    <property type="match status" value="1"/>
</dbReference>
<dbReference type="SUPFAM" id="SSF101941">
    <property type="entry name" value="NAC domain"/>
    <property type="match status" value="1"/>
</dbReference>
<gene>
    <name evidence="7" type="primary">LOC116193913</name>
</gene>
<evidence type="ECO:0000256" key="4">
    <source>
        <dbReference type="ARBA" id="ARBA00023242"/>
    </source>
</evidence>
<dbReference type="InterPro" id="IPR036093">
    <property type="entry name" value="NAC_dom_sf"/>
</dbReference>
<evidence type="ECO:0000256" key="3">
    <source>
        <dbReference type="ARBA" id="ARBA00023163"/>
    </source>
</evidence>
<dbReference type="Gene3D" id="2.170.150.80">
    <property type="entry name" value="NAC domain"/>
    <property type="match status" value="1"/>
</dbReference>